<protein>
    <submittedName>
        <fullName evidence="7">F0F1 ATP synthase subunit delta</fullName>
    </submittedName>
</protein>
<organism evidence="7 8">
    <name type="scientific">Candidatus Borkfalkia faecigallinarum</name>
    <dbReference type="NCBI Taxonomy" id="2838509"/>
    <lineage>
        <taxon>Bacteria</taxon>
        <taxon>Bacillati</taxon>
        <taxon>Bacillota</taxon>
        <taxon>Clostridia</taxon>
        <taxon>Christensenellales</taxon>
        <taxon>Christensenellaceae</taxon>
        <taxon>Candidatus Borkfalkia</taxon>
    </lineage>
</organism>
<evidence type="ECO:0000256" key="3">
    <source>
        <dbReference type="ARBA" id="ARBA00022781"/>
    </source>
</evidence>
<dbReference type="EMBL" id="DXFD01000060">
    <property type="protein sequence ID" value="HIX46849.1"/>
    <property type="molecule type" value="Genomic_DNA"/>
</dbReference>
<evidence type="ECO:0000256" key="5">
    <source>
        <dbReference type="ARBA" id="ARBA00023136"/>
    </source>
</evidence>
<evidence type="ECO:0000256" key="6">
    <source>
        <dbReference type="ARBA" id="ARBA00023310"/>
    </source>
</evidence>
<dbReference type="GO" id="GO:0046933">
    <property type="term" value="F:proton-transporting ATP synthase activity, rotational mechanism"/>
    <property type="evidence" value="ECO:0007669"/>
    <property type="project" value="InterPro"/>
</dbReference>
<dbReference type="AlphaFoldDB" id="A0A9D1VU20"/>
<evidence type="ECO:0000256" key="4">
    <source>
        <dbReference type="ARBA" id="ARBA00023065"/>
    </source>
</evidence>
<keyword evidence="5" id="KW-0472">Membrane</keyword>
<dbReference type="GO" id="GO:0016020">
    <property type="term" value="C:membrane"/>
    <property type="evidence" value="ECO:0007669"/>
    <property type="project" value="UniProtKB-SubCell"/>
</dbReference>
<keyword evidence="6" id="KW-0066">ATP synthesis</keyword>
<keyword evidence="2" id="KW-0813">Transport</keyword>
<dbReference type="Pfam" id="PF00213">
    <property type="entry name" value="OSCP"/>
    <property type="match status" value="1"/>
</dbReference>
<evidence type="ECO:0000256" key="2">
    <source>
        <dbReference type="ARBA" id="ARBA00022448"/>
    </source>
</evidence>
<proteinExistence type="predicted"/>
<reference evidence="7" key="1">
    <citation type="journal article" date="2021" name="PeerJ">
        <title>Extensive microbial diversity within the chicken gut microbiome revealed by metagenomics and culture.</title>
        <authorList>
            <person name="Gilroy R."/>
            <person name="Ravi A."/>
            <person name="Getino M."/>
            <person name="Pursley I."/>
            <person name="Horton D.L."/>
            <person name="Alikhan N.F."/>
            <person name="Baker D."/>
            <person name="Gharbi K."/>
            <person name="Hall N."/>
            <person name="Watson M."/>
            <person name="Adriaenssens E.M."/>
            <person name="Foster-Nyarko E."/>
            <person name="Jarju S."/>
            <person name="Secka A."/>
            <person name="Antonio M."/>
            <person name="Oren A."/>
            <person name="Chaudhuri R.R."/>
            <person name="La Ragione R."/>
            <person name="Hildebrand F."/>
            <person name="Pallen M.J."/>
        </authorList>
    </citation>
    <scope>NUCLEOTIDE SEQUENCE</scope>
    <source>
        <strain evidence="7">26628</strain>
    </source>
</reference>
<keyword evidence="3" id="KW-0375">Hydrogen ion transport</keyword>
<evidence type="ECO:0000313" key="8">
    <source>
        <dbReference type="Proteomes" id="UP000824249"/>
    </source>
</evidence>
<dbReference type="Proteomes" id="UP000824249">
    <property type="component" value="Unassembled WGS sequence"/>
</dbReference>
<reference evidence="7" key="2">
    <citation type="submission" date="2021-04" db="EMBL/GenBank/DDBJ databases">
        <authorList>
            <person name="Gilroy R."/>
        </authorList>
    </citation>
    <scope>NUCLEOTIDE SEQUENCE</scope>
    <source>
        <strain evidence="7">26628</strain>
    </source>
</reference>
<dbReference type="InterPro" id="IPR000711">
    <property type="entry name" value="ATPase_OSCP/dsu"/>
</dbReference>
<accession>A0A9D1VU20</accession>
<gene>
    <name evidence="7" type="ORF">H9737_04065</name>
</gene>
<keyword evidence="4" id="KW-0406">Ion transport</keyword>
<name>A0A9D1VU20_9FIRM</name>
<comment type="caution">
    <text evidence="7">The sequence shown here is derived from an EMBL/GenBank/DDBJ whole genome shotgun (WGS) entry which is preliminary data.</text>
</comment>
<evidence type="ECO:0000256" key="1">
    <source>
        <dbReference type="ARBA" id="ARBA00004370"/>
    </source>
</evidence>
<evidence type="ECO:0000313" key="7">
    <source>
        <dbReference type="EMBL" id="HIX46849.1"/>
    </source>
</evidence>
<comment type="subcellular location">
    <subcellularLocation>
        <location evidence="1">Membrane</location>
    </subcellularLocation>
</comment>
<sequence>MDKQRAEARVVLAREPDTELSEKISAFLSAHGCAGARYTIDPDILGGIVIYIGDKIFDGSVRSRLENIKQSL</sequence>